<comment type="caution">
    <text evidence="2">The sequence shown here is derived from an EMBL/GenBank/DDBJ whole genome shotgun (WGS) entry which is preliminary data.</text>
</comment>
<dbReference type="Proteomes" id="UP000826656">
    <property type="component" value="Unassembled WGS sequence"/>
</dbReference>
<evidence type="ECO:0000256" key="1">
    <source>
        <dbReference type="SAM" id="MobiDB-lite"/>
    </source>
</evidence>
<name>A0ABQ7UQQ0_SOLTU</name>
<organism evidence="2 3">
    <name type="scientific">Solanum tuberosum</name>
    <name type="common">Potato</name>
    <dbReference type="NCBI Taxonomy" id="4113"/>
    <lineage>
        <taxon>Eukaryota</taxon>
        <taxon>Viridiplantae</taxon>
        <taxon>Streptophyta</taxon>
        <taxon>Embryophyta</taxon>
        <taxon>Tracheophyta</taxon>
        <taxon>Spermatophyta</taxon>
        <taxon>Magnoliopsida</taxon>
        <taxon>eudicotyledons</taxon>
        <taxon>Gunneridae</taxon>
        <taxon>Pentapetalae</taxon>
        <taxon>asterids</taxon>
        <taxon>lamiids</taxon>
        <taxon>Solanales</taxon>
        <taxon>Solanaceae</taxon>
        <taxon>Solanoideae</taxon>
        <taxon>Solaneae</taxon>
        <taxon>Solanum</taxon>
    </lineage>
</organism>
<evidence type="ECO:0000313" key="2">
    <source>
        <dbReference type="EMBL" id="KAH0754157.1"/>
    </source>
</evidence>
<protein>
    <submittedName>
        <fullName evidence="2">Uncharacterized protein</fullName>
    </submittedName>
</protein>
<gene>
    <name evidence="2" type="ORF">KY290_024427</name>
</gene>
<feature type="region of interest" description="Disordered" evidence="1">
    <location>
        <begin position="1"/>
        <end position="32"/>
    </location>
</feature>
<keyword evidence="3" id="KW-1185">Reference proteome</keyword>
<proteinExistence type="predicted"/>
<dbReference type="EMBL" id="JAIVGD010000018">
    <property type="protein sequence ID" value="KAH0754157.1"/>
    <property type="molecule type" value="Genomic_DNA"/>
</dbReference>
<reference evidence="2 3" key="1">
    <citation type="journal article" date="2021" name="bioRxiv">
        <title>Chromosome-scale and haplotype-resolved genome assembly of a tetraploid potato cultivar.</title>
        <authorList>
            <person name="Sun H."/>
            <person name="Jiao W.-B."/>
            <person name="Krause K."/>
            <person name="Campoy J.A."/>
            <person name="Goel M."/>
            <person name="Folz-Donahue K."/>
            <person name="Kukat C."/>
            <person name="Huettel B."/>
            <person name="Schneeberger K."/>
        </authorList>
    </citation>
    <scope>NUCLEOTIDE SEQUENCE [LARGE SCALE GENOMIC DNA]</scope>
    <source>
        <strain evidence="2">SolTubOtavaFocal</strain>
        <tissue evidence="2">Leaves</tissue>
    </source>
</reference>
<accession>A0ABQ7UQQ0</accession>
<evidence type="ECO:0000313" key="3">
    <source>
        <dbReference type="Proteomes" id="UP000826656"/>
    </source>
</evidence>
<sequence length="118" mass="12742">MELPDGAPSARATSQMTLQPGATISGEENQGKPTYAATVTMANQSANAPRHPRESVIARITTHNGIPAVIFKAKDYYGIMAEECRLTIVGRFLKGYRDGGASNVATKVDSRFQTGRHY</sequence>
<feature type="compositionally biased region" description="Polar residues" evidence="1">
    <location>
        <begin position="11"/>
        <end position="32"/>
    </location>
</feature>